<name>E6PH25_9ZZZZ</name>
<evidence type="ECO:0000313" key="1">
    <source>
        <dbReference type="EMBL" id="CBH75763.1"/>
    </source>
</evidence>
<accession>E6PH25</accession>
<comment type="caution">
    <text evidence="1">The sequence shown here is derived from an EMBL/GenBank/DDBJ whole genome shotgun (WGS) entry which is preliminary data.</text>
</comment>
<sequence>MTTGSLLLRSTEFPVFLSWQGEHHVKTQKIALASQCAAQGNGHRAYRAGPSNHHPR</sequence>
<protein>
    <submittedName>
        <fullName evidence="1">Uncharacterized protein</fullName>
    </submittedName>
</protein>
<dbReference type="EMBL" id="CABL01000016">
    <property type="protein sequence ID" value="CBH75763.1"/>
    <property type="molecule type" value="Genomic_DNA"/>
</dbReference>
<gene>
    <name evidence="1" type="ORF">CARN1_1161</name>
</gene>
<dbReference type="AlphaFoldDB" id="E6PH25"/>
<reference evidence="1" key="1">
    <citation type="submission" date="2009-10" db="EMBL/GenBank/DDBJ databases">
        <title>Diversity of trophic interactions inside an arsenic-rich microbial ecosystem.</title>
        <authorList>
            <person name="Bertin P.N."/>
            <person name="Heinrich-Salmeron A."/>
            <person name="Pelletier E."/>
            <person name="Goulhen-Chollet F."/>
            <person name="Arsene-Ploetze F."/>
            <person name="Gallien S."/>
            <person name="Calteau A."/>
            <person name="Vallenet D."/>
            <person name="Casiot C."/>
            <person name="Chane-Woon-Ming B."/>
            <person name="Giloteaux L."/>
            <person name="Barakat M."/>
            <person name="Bonnefoy V."/>
            <person name="Bruneel O."/>
            <person name="Chandler M."/>
            <person name="Cleiss J."/>
            <person name="Duran R."/>
            <person name="Elbaz-Poulichet F."/>
            <person name="Fonknechten N."/>
            <person name="Lauga B."/>
            <person name="Mornico D."/>
            <person name="Ortet P."/>
            <person name="Schaeffer C."/>
            <person name="Siguier P."/>
            <person name="Alexander Thil Smith A."/>
            <person name="Van Dorsselaer A."/>
            <person name="Weissenbach J."/>
            <person name="Medigue C."/>
            <person name="Le Paslier D."/>
        </authorList>
    </citation>
    <scope>NUCLEOTIDE SEQUENCE</scope>
</reference>
<organism evidence="1">
    <name type="scientific">mine drainage metagenome</name>
    <dbReference type="NCBI Taxonomy" id="410659"/>
    <lineage>
        <taxon>unclassified sequences</taxon>
        <taxon>metagenomes</taxon>
        <taxon>ecological metagenomes</taxon>
    </lineage>
</organism>
<proteinExistence type="predicted"/>